<accession>A0A926E2G7</accession>
<dbReference type="InterPro" id="IPR000073">
    <property type="entry name" value="AB_hydrolase_1"/>
</dbReference>
<evidence type="ECO:0000313" key="3">
    <source>
        <dbReference type="Proteomes" id="UP000653127"/>
    </source>
</evidence>
<dbReference type="InterPro" id="IPR050266">
    <property type="entry name" value="AB_hydrolase_sf"/>
</dbReference>
<dbReference type="Pfam" id="PF12697">
    <property type="entry name" value="Abhydrolase_6"/>
    <property type="match status" value="1"/>
</dbReference>
<dbReference type="PRINTS" id="PR00111">
    <property type="entry name" value="ABHYDROLASE"/>
</dbReference>
<protein>
    <submittedName>
        <fullName evidence="2">Alpha/beta hydrolase</fullName>
    </submittedName>
</protein>
<dbReference type="AlphaFoldDB" id="A0A926E2G7"/>
<dbReference type="Gene3D" id="3.40.50.1820">
    <property type="entry name" value="alpha/beta hydrolase"/>
    <property type="match status" value="1"/>
</dbReference>
<dbReference type="GO" id="GO:0016787">
    <property type="term" value="F:hydrolase activity"/>
    <property type="evidence" value="ECO:0007669"/>
    <property type="project" value="UniProtKB-KW"/>
</dbReference>
<dbReference type="PANTHER" id="PTHR43798:SF33">
    <property type="entry name" value="HYDROLASE, PUTATIVE (AFU_ORTHOLOGUE AFUA_2G14860)-RELATED"/>
    <property type="match status" value="1"/>
</dbReference>
<sequence>MKYLYLHGLGQNAGSWNKVIEATEVLDHSVCLDLSEMVKGKAVTYSTLYSAFVELCAAENEEIILCGLSLGGVLALNYAIDYPQKVKALVLIAAQYKMPKRLLKLQNALFRFMPQSMFQQTGFGKLDFISLCDSMVELDFSGSLNQVSCPVLVVCGEKDKANKRASIELADIMKHSQFKEIPRTGHEVNLESPEELASLLRKFYKSI</sequence>
<dbReference type="EMBL" id="JACRST010000064">
    <property type="protein sequence ID" value="MBC8547912.1"/>
    <property type="molecule type" value="Genomic_DNA"/>
</dbReference>
<dbReference type="GO" id="GO:0016020">
    <property type="term" value="C:membrane"/>
    <property type="evidence" value="ECO:0007669"/>
    <property type="project" value="TreeGrafter"/>
</dbReference>
<comment type="caution">
    <text evidence="2">The sequence shown here is derived from an EMBL/GenBank/DDBJ whole genome shotgun (WGS) entry which is preliminary data.</text>
</comment>
<proteinExistence type="predicted"/>
<gene>
    <name evidence="2" type="ORF">H8711_13465</name>
</gene>
<name>A0A926E2G7_9FIRM</name>
<evidence type="ECO:0000313" key="2">
    <source>
        <dbReference type="EMBL" id="MBC8547912.1"/>
    </source>
</evidence>
<reference evidence="2" key="1">
    <citation type="submission" date="2020-08" db="EMBL/GenBank/DDBJ databases">
        <title>Genome public.</title>
        <authorList>
            <person name="Liu C."/>
            <person name="Sun Q."/>
        </authorList>
    </citation>
    <scope>NUCLEOTIDE SEQUENCE</scope>
    <source>
        <strain evidence="2">NSJ-31</strain>
    </source>
</reference>
<dbReference type="InterPro" id="IPR029058">
    <property type="entry name" value="AB_hydrolase_fold"/>
</dbReference>
<dbReference type="SUPFAM" id="SSF53474">
    <property type="entry name" value="alpha/beta-Hydrolases"/>
    <property type="match status" value="1"/>
</dbReference>
<organism evidence="2 3">
    <name type="scientific">Ligaoa zhengdingensis</name>
    <dbReference type="NCBI Taxonomy" id="2763658"/>
    <lineage>
        <taxon>Bacteria</taxon>
        <taxon>Bacillati</taxon>
        <taxon>Bacillota</taxon>
        <taxon>Clostridia</taxon>
        <taxon>Eubacteriales</taxon>
        <taxon>Oscillospiraceae</taxon>
        <taxon>Ligaoa</taxon>
    </lineage>
</organism>
<dbReference type="RefSeq" id="WP_249283860.1">
    <property type="nucleotide sequence ID" value="NZ_JACRST010000064.1"/>
</dbReference>
<feature type="domain" description="AB hydrolase-1" evidence="1">
    <location>
        <begin position="5"/>
        <end position="198"/>
    </location>
</feature>
<evidence type="ECO:0000259" key="1">
    <source>
        <dbReference type="Pfam" id="PF12697"/>
    </source>
</evidence>
<keyword evidence="2" id="KW-0378">Hydrolase</keyword>
<keyword evidence="3" id="KW-1185">Reference proteome</keyword>
<dbReference type="PANTHER" id="PTHR43798">
    <property type="entry name" value="MONOACYLGLYCEROL LIPASE"/>
    <property type="match status" value="1"/>
</dbReference>
<dbReference type="Proteomes" id="UP000653127">
    <property type="component" value="Unassembled WGS sequence"/>
</dbReference>